<proteinExistence type="predicted"/>
<reference evidence="1" key="1">
    <citation type="submission" date="2022-10" db="EMBL/GenBank/DDBJ databases">
        <title>Genome Sequence of Xylaria curta.</title>
        <authorList>
            <person name="Buettner E."/>
        </authorList>
    </citation>
    <scope>NUCLEOTIDE SEQUENCE</scope>
    <source>
        <strain evidence="1">Babe10</strain>
    </source>
</reference>
<comment type="caution">
    <text evidence="1">The sequence shown here is derived from an EMBL/GenBank/DDBJ whole genome shotgun (WGS) entry which is preliminary data.</text>
</comment>
<protein>
    <submittedName>
        <fullName evidence="1">Uncharacterized protein</fullName>
    </submittedName>
</protein>
<evidence type="ECO:0000313" key="1">
    <source>
        <dbReference type="EMBL" id="KAJ2982425.1"/>
    </source>
</evidence>
<name>A0ACC1NT07_9PEZI</name>
<accession>A0ACC1NT07</accession>
<organism evidence="1 2">
    <name type="scientific">Xylaria curta</name>
    <dbReference type="NCBI Taxonomy" id="42375"/>
    <lineage>
        <taxon>Eukaryota</taxon>
        <taxon>Fungi</taxon>
        <taxon>Dikarya</taxon>
        <taxon>Ascomycota</taxon>
        <taxon>Pezizomycotina</taxon>
        <taxon>Sordariomycetes</taxon>
        <taxon>Xylariomycetidae</taxon>
        <taxon>Xylariales</taxon>
        <taxon>Xylariaceae</taxon>
        <taxon>Xylaria</taxon>
    </lineage>
</organism>
<sequence length="1031" mass="115028">MRLPPSIPPAHPGTVHGDTADLPKPDLAVGPTNPALDPNIGHPSGEAKYGRLRSYLRAFTFSLYFGASILTIHISQFLGAPLYLLNRELYDAYMSLTKACFGLLITTMTQWWAPTVIRISGDASVAGQLSLTPDGRVQCDFPERMVLIANHQIYTDWLYLWWVGYTNNPQMHGHIYIILKESLKWIPIVGPGCMFIGFIFMSRKMAVDRPRLAHRLEKLKTHHTGPDGKSFLDPMWLLLFPEGTNLSGNGRRKSANWAEKNGLKDGQHVMLPRSTGMYFCLTELKGTVDYVYDCTVAYEGIPRGHYGEDYFTLSSTYFEGRPPRSVNFHWRRFAVADIPLDKQEDFDEWLRQRWYEKDALLEHYISTGRFPANGAGTKGHIETEVKTQHWWEFIRIYMMAGTFGLMFNILLKAVRFLSGPNKEDDARGNPDGISASLRRAWRSRGTRGRRATALSLARTIRTLGTTLYNSNATIQLEVNRAVLPDRSEEVVPRTAPTREVDGGVETVRAKLPMVITTDLRLNEPRYASLPNIMKAKKKPLVKMSLSDLGVANERRLKIVKVTEPAPRQGGGKVEDVDGLYLWCVTKLDDLTHRQWPDFISVTANLGTKPKGSKGRQMPSKFSRSTAQASGNEATLTLRDGPVFRGTAFGANSNISGEAVFTTSLVGYPESMTDPSYRGQILVFTQPLIGNYGVPSSLRDEWNLLRHFESPHIQCAGIVVADVAEKYSHWTAVESLGEWCAREGIPAISGVDTRAIVTYLREQGSSLARISVGEEYDADEDEGFVDPGQINLVKRVSTKAPFHVEALNPKYHVALIDCGVKENILRSLVSRGASVTVFPYDFKIQKVANNYDGVFISNGPGDPTHCQSTVHNLQVLMETSQIPIMGICLGHQLLALAAGARTIKLKYGNRAHNIPSLDLTTGQCHITSQNHGYAVDASTLPSDWKEYFVNLNDGSNEGMRHTTRPIFSTQFHPEARGGPMDSAYLFDKYIEDVEAFKSCQAVYKDNRPSQFMLDILSKERVGVQPEPLAATA</sequence>
<keyword evidence="2" id="KW-1185">Reference proteome</keyword>
<dbReference type="Proteomes" id="UP001143856">
    <property type="component" value="Unassembled WGS sequence"/>
</dbReference>
<evidence type="ECO:0000313" key="2">
    <source>
        <dbReference type="Proteomes" id="UP001143856"/>
    </source>
</evidence>
<gene>
    <name evidence="1" type="ORF">NUW58_g6441</name>
</gene>
<dbReference type="EMBL" id="JAPDGR010001456">
    <property type="protein sequence ID" value="KAJ2982425.1"/>
    <property type="molecule type" value="Genomic_DNA"/>
</dbReference>